<name>A0A6M4A0T4_9BURK</name>
<dbReference type="AlphaFoldDB" id="A0A6M4A0T4"/>
<sequence>MIELTSLLSKEVSYKSIEFLSPVISQESLAWLLFSQGAKKWKGSVNQLSATNLTVVWPGTNLGAFDMRAVRDPGTAWQSVTLVSPEKGLSVEFQPKGETVQIKLSAKSFAMPFGSSLNLADVSAEGTVSQSALTFNKLYGVIHNGILSGNAILAWMPAGALRESCI</sequence>
<reference evidence="1 2" key="1">
    <citation type="journal article" date="2019" name="Int. J. Syst. Evol. Microbiol.">
        <title>Undibacterium piscinae sp. nov., isolated from Korean shiner intestine.</title>
        <authorList>
            <person name="Lee S.Y."/>
            <person name="Kang W."/>
            <person name="Kim P.S."/>
            <person name="Kim H.S."/>
            <person name="Sung H."/>
            <person name="Shin N.R."/>
            <person name="Whon T.W."/>
            <person name="Yun J.H."/>
            <person name="Lee J.Y."/>
            <person name="Lee J.Y."/>
            <person name="Jung M.J."/>
            <person name="Jeong Y.S."/>
            <person name="Tak E.J."/>
            <person name="Han J.E."/>
            <person name="Hyun D.W."/>
            <person name="Kang M.S."/>
            <person name="Lee K.E."/>
            <person name="Lee B.H."/>
            <person name="Bae J.W."/>
        </authorList>
    </citation>
    <scope>NUCLEOTIDE SEQUENCE [LARGE SCALE GENOMIC DNA]</scope>
    <source>
        <strain evidence="1 2">S11R28</strain>
    </source>
</reference>
<accession>A0A6M4A0T4</accession>
<dbReference type="KEGG" id="upi:EJG51_002455"/>
<gene>
    <name evidence="1" type="ORF">EJG51_002455</name>
</gene>
<proteinExistence type="predicted"/>
<keyword evidence="2" id="KW-1185">Reference proteome</keyword>
<dbReference type="Proteomes" id="UP000274350">
    <property type="component" value="Chromosome"/>
</dbReference>
<protein>
    <submittedName>
        <fullName evidence="1">Uncharacterized protein</fullName>
    </submittedName>
</protein>
<evidence type="ECO:0000313" key="1">
    <source>
        <dbReference type="EMBL" id="QJQ04901.1"/>
    </source>
</evidence>
<organism evidence="1 2">
    <name type="scientific">Undibacterium piscinae</name>
    <dbReference type="NCBI Taxonomy" id="2495591"/>
    <lineage>
        <taxon>Bacteria</taxon>
        <taxon>Pseudomonadati</taxon>
        <taxon>Pseudomonadota</taxon>
        <taxon>Betaproteobacteria</taxon>
        <taxon>Burkholderiales</taxon>
        <taxon>Oxalobacteraceae</taxon>
        <taxon>Undibacterium</taxon>
    </lineage>
</organism>
<dbReference type="EMBL" id="CP051152">
    <property type="protein sequence ID" value="QJQ04901.1"/>
    <property type="molecule type" value="Genomic_DNA"/>
</dbReference>
<evidence type="ECO:0000313" key="2">
    <source>
        <dbReference type="Proteomes" id="UP000274350"/>
    </source>
</evidence>